<name>A0A9K3NQY2_HELAN</name>
<dbReference type="Proteomes" id="UP000215914">
    <property type="component" value="Unassembled WGS sequence"/>
</dbReference>
<dbReference type="Gramene" id="mRNA:HanXRQr2_Chr04g0143131">
    <property type="protein sequence ID" value="mRNA:HanXRQr2_Chr04g0143131"/>
    <property type="gene ID" value="HanXRQr2_Chr04g0143131"/>
</dbReference>
<gene>
    <name evidence="1" type="ORF">HanXRQr2_Chr04g0143131</name>
</gene>
<evidence type="ECO:0000313" key="1">
    <source>
        <dbReference type="EMBL" id="KAF5808238.1"/>
    </source>
</evidence>
<sequence>MIFVYFVSSIVSLFHRSNIIGVDDNNTYDVFLSFNMESTAEATSYNSIEMVLANSVSRMRVF</sequence>
<accession>A0A9K3NQY2</accession>
<dbReference type="EMBL" id="MNCJ02000319">
    <property type="protein sequence ID" value="KAF5808238.1"/>
    <property type="molecule type" value="Genomic_DNA"/>
</dbReference>
<proteinExistence type="predicted"/>
<reference evidence="1" key="1">
    <citation type="journal article" date="2017" name="Nature">
        <title>The sunflower genome provides insights into oil metabolism, flowering and Asterid evolution.</title>
        <authorList>
            <person name="Badouin H."/>
            <person name="Gouzy J."/>
            <person name="Grassa C.J."/>
            <person name="Murat F."/>
            <person name="Staton S.E."/>
            <person name="Cottret L."/>
            <person name="Lelandais-Briere C."/>
            <person name="Owens G.L."/>
            <person name="Carrere S."/>
            <person name="Mayjonade B."/>
            <person name="Legrand L."/>
            <person name="Gill N."/>
            <person name="Kane N.C."/>
            <person name="Bowers J.E."/>
            <person name="Hubner S."/>
            <person name="Bellec A."/>
            <person name="Berard A."/>
            <person name="Berges H."/>
            <person name="Blanchet N."/>
            <person name="Boniface M.C."/>
            <person name="Brunel D."/>
            <person name="Catrice O."/>
            <person name="Chaidir N."/>
            <person name="Claudel C."/>
            <person name="Donnadieu C."/>
            <person name="Faraut T."/>
            <person name="Fievet G."/>
            <person name="Helmstetter N."/>
            <person name="King M."/>
            <person name="Knapp S.J."/>
            <person name="Lai Z."/>
            <person name="Le Paslier M.C."/>
            <person name="Lippi Y."/>
            <person name="Lorenzon L."/>
            <person name="Mandel J.R."/>
            <person name="Marage G."/>
            <person name="Marchand G."/>
            <person name="Marquand E."/>
            <person name="Bret-Mestries E."/>
            <person name="Morien E."/>
            <person name="Nambeesan S."/>
            <person name="Nguyen T."/>
            <person name="Pegot-Espagnet P."/>
            <person name="Pouilly N."/>
            <person name="Raftis F."/>
            <person name="Sallet E."/>
            <person name="Schiex T."/>
            <person name="Thomas J."/>
            <person name="Vandecasteele C."/>
            <person name="Vares D."/>
            <person name="Vear F."/>
            <person name="Vautrin S."/>
            <person name="Crespi M."/>
            <person name="Mangin B."/>
            <person name="Burke J.M."/>
            <person name="Salse J."/>
            <person name="Munos S."/>
            <person name="Vincourt P."/>
            <person name="Rieseberg L.H."/>
            <person name="Langlade N.B."/>
        </authorList>
    </citation>
    <scope>NUCLEOTIDE SEQUENCE</scope>
    <source>
        <tissue evidence="1">Leaves</tissue>
    </source>
</reference>
<comment type="caution">
    <text evidence="1">The sequence shown here is derived from an EMBL/GenBank/DDBJ whole genome shotgun (WGS) entry which is preliminary data.</text>
</comment>
<dbReference type="AlphaFoldDB" id="A0A9K3NQY2"/>
<reference evidence="1" key="2">
    <citation type="submission" date="2020-06" db="EMBL/GenBank/DDBJ databases">
        <title>Helianthus annuus Genome sequencing and assembly Release 2.</title>
        <authorList>
            <person name="Gouzy J."/>
            <person name="Langlade N."/>
            <person name="Munos S."/>
        </authorList>
    </citation>
    <scope>NUCLEOTIDE SEQUENCE</scope>
    <source>
        <tissue evidence="1">Leaves</tissue>
    </source>
</reference>
<keyword evidence="2" id="KW-1185">Reference proteome</keyword>
<protein>
    <submittedName>
        <fullName evidence="1">Uncharacterized protein</fullName>
    </submittedName>
</protein>
<organism evidence="1 2">
    <name type="scientific">Helianthus annuus</name>
    <name type="common">Common sunflower</name>
    <dbReference type="NCBI Taxonomy" id="4232"/>
    <lineage>
        <taxon>Eukaryota</taxon>
        <taxon>Viridiplantae</taxon>
        <taxon>Streptophyta</taxon>
        <taxon>Embryophyta</taxon>
        <taxon>Tracheophyta</taxon>
        <taxon>Spermatophyta</taxon>
        <taxon>Magnoliopsida</taxon>
        <taxon>eudicotyledons</taxon>
        <taxon>Gunneridae</taxon>
        <taxon>Pentapetalae</taxon>
        <taxon>asterids</taxon>
        <taxon>campanulids</taxon>
        <taxon>Asterales</taxon>
        <taxon>Asteraceae</taxon>
        <taxon>Asteroideae</taxon>
        <taxon>Heliantheae alliance</taxon>
        <taxon>Heliantheae</taxon>
        <taxon>Helianthus</taxon>
    </lineage>
</organism>
<evidence type="ECO:0000313" key="2">
    <source>
        <dbReference type="Proteomes" id="UP000215914"/>
    </source>
</evidence>